<dbReference type="EMBL" id="CAJJDM010000125">
    <property type="protein sequence ID" value="CAD8103851.1"/>
    <property type="molecule type" value="Genomic_DNA"/>
</dbReference>
<feature type="transmembrane region" description="Helical" evidence="1">
    <location>
        <begin position="121"/>
        <end position="142"/>
    </location>
</feature>
<feature type="transmembrane region" description="Helical" evidence="1">
    <location>
        <begin position="180"/>
        <end position="201"/>
    </location>
</feature>
<name>A0A8S1PLR4_PARPR</name>
<dbReference type="Proteomes" id="UP000688137">
    <property type="component" value="Unassembled WGS sequence"/>
</dbReference>
<dbReference type="OMA" id="FEIYFLM"/>
<reference evidence="2" key="1">
    <citation type="submission" date="2021-01" db="EMBL/GenBank/DDBJ databases">
        <authorList>
            <consortium name="Genoscope - CEA"/>
            <person name="William W."/>
        </authorList>
    </citation>
    <scope>NUCLEOTIDE SEQUENCE</scope>
</reference>
<feature type="transmembrane region" description="Helical" evidence="1">
    <location>
        <begin position="213"/>
        <end position="241"/>
    </location>
</feature>
<dbReference type="AlphaFoldDB" id="A0A8S1PLR4"/>
<feature type="transmembrane region" description="Helical" evidence="1">
    <location>
        <begin position="248"/>
        <end position="264"/>
    </location>
</feature>
<sequence>MGNQNTRNQDNVPLAQFNISDNYQMGVDANNQYSINSNYSAPNNIHNFQQAQQQNVKVVHNEQQQSIPNIPPIPQIPPQPIQLGIPVIQSLEIVQIPQQPLTNDLKDQPFHIKKNEVLKALIIYLIMQIISFALSIYLCIQFDRSSTFGNFASPICIISGLGNILVVISAKYQKFQQNPIAIVNSCLIIVFQSSSLVSYFFYQSQYSTSNSYFSGFIFLILILQSSTNCIVIGITIFYFVFEQKQIRFEIYFLMLCFAGFIAIMVDFVLLFFVCTGFIFGTILMIVLQQLMNGRFQLKKNQSFGLCNSIYLGLLVPCNIF</sequence>
<evidence type="ECO:0000256" key="1">
    <source>
        <dbReference type="SAM" id="Phobius"/>
    </source>
</evidence>
<evidence type="ECO:0008006" key="4">
    <source>
        <dbReference type="Google" id="ProtNLM"/>
    </source>
</evidence>
<keyword evidence="1" id="KW-0472">Membrane</keyword>
<proteinExistence type="predicted"/>
<keyword evidence="1" id="KW-0812">Transmembrane</keyword>
<evidence type="ECO:0000313" key="3">
    <source>
        <dbReference type="Proteomes" id="UP000688137"/>
    </source>
</evidence>
<keyword evidence="3" id="KW-1185">Reference proteome</keyword>
<accession>A0A8S1PLR4</accession>
<comment type="caution">
    <text evidence="2">The sequence shown here is derived from an EMBL/GenBank/DDBJ whole genome shotgun (WGS) entry which is preliminary data.</text>
</comment>
<protein>
    <recommendedName>
        <fullName evidence="4">Transmembrane protein</fullName>
    </recommendedName>
</protein>
<feature type="transmembrane region" description="Helical" evidence="1">
    <location>
        <begin position="270"/>
        <end position="291"/>
    </location>
</feature>
<gene>
    <name evidence="2" type="ORF">PPRIM_AZ9-3.1.T1220065</name>
</gene>
<organism evidence="2 3">
    <name type="scientific">Paramecium primaurelia</name>
    <dbReference type="NCBI Taxonomy" id="5886"/>
    <lineage>
        <taxon>Eukaryota</taxon>
        <taxon>Sar</taxon>
        <taxon>Alveolata</taxon>
        <taxon>Ciliophora</taxon>
        <taxon>Intramacronucleata</taxon>
        <taxon>Oligohymenophorea</taxon>
        <taxon>Peniculida</taxon>
        <taxon>Parameciidae</taxon>
        <taxon>Paramecium</taxon>
    </lineage>
</organism>
<keyword evidence="1" id="KW-1133">Transmembrane helix</keyword>
<evidence type="ECO:0000313" key="2">
    <source>
        <dbReference type="EMBL" id="CAD8103851.1"/>
    </source>
</evidence>
<feature type="transmembrane region" description="Helical" evidence="1">
    <location>
        <begin position="148"/>
        <end position="168"/>
    </location>
</feature>